<reference evidence="1" key="1">
    <citation type="submission" date="2020-01" db="EMBL/GenBank/DDBJ databases">
        <title>Development of genomics and gene disruption for Polysphondylium violaceum indicates a role for the polyketide synthase stlB in stalk morphogenesis.</title>
        <authorList>
            <person name="Narita B."/>
            <person name="Kawabe Y."/>
            <person name="Kin K."/>
            <person name="Saito T."/>
            <person name="Gibbs R."/>
            <person name="Kuspa A."/>
            <person name="Muzny D."/>
            <person name="Queller D."/>
            <person name="Richards S."/>
            <person name="Strassman J."/>
            <person name="Sucgang R."/>
            <person name="Worley K."/>
            <person name="Schaap P."/>
        </authorList>
    </citation>
    <scope>NUCLEOTIDE SEQUENCE</scope>
    <source>
        <strain evidence="1">QSvi11</strain>
    </source>
</reference>
<keyword evidence="2" id="KW-1185">Reference proteome</keyword>
<dbReference type="EMBL" id="AJWJ01000028">
    <property type="protein sequence ID" value="KAF2077467.1"/>
    <property type="molecule type" value="Genomic_DNA"/>
</dbReference>
<evidence type="ECO:0000313" key="1">
    <source>
        <dbReference type="EMBL" id="KAF2077467.1"/>
    </source>
</evidence>
<sequence>MGKEDKKSKQPPISDLMKKLLEPQDVVISRYRTSDGTPKIDDFKEAVSRGFFLIKFPKIFGGTEIGVNLKNLPKDFGVEYSPDNTTIKVSGKVEFQNIPTRFKASFRLDSFEGTGCLELL</sequence>
<dbReference type="AlphaFoldDB" id="A0A8J4Q2C8"/>
<name>A0A8J4Q2C8_9MYCE</name>
<proteinExistence type="predicted"/>
<evidence type="ECO:0000313" key="2">
    <source>
        <dbReference type="Proteomes" id="UP000695562"/>
    </source>
</evidence>
<dbReference type="Proteomes" id="UP000695562">
    <property type="component" value="Unassembled WGS sequence"/>
</dbReference>
<accession>A0A8J4Q2C8</accession>
<gene>
    <name evidence="1" type="ORF">CYY_001240</name>
</gene>
<organism evidence="1 2">
    <name type="scientific">Polysphondylium violaceum</name>
    <dbReference type="NCBI Taxonomy" id="133409"/>
    <lineage>
        <taxon>Eukaryota</taxon>
        <taxon>Amoebozoa</taxon>
        <taxon>Evosea</taxon>
        <taxon>Eumycetozoa</taxon>
        <taxon>Dictyostelia</taxon>
        <taxon>Dictyosteliales</taxon>
        <taxon>Dictyosteliaceae</taxon>
        <taxon>Polysphondylium</taxon>
    </lineage>
</organism>
<dbReference type="OrthoDB" id="15027at2759"/>
<protein>
    <submittedName>
        <fullName evidence="1">Uncharacterized protein</fullName>
    </submittedName>
</protein>
<comment type="caution">
    <text evidence="1">The sequence shown here is derived from an EMBL/GenBank/DDBJ whole genome shotgun (WGS) entry which is preliminary data.</text>
</comment>